<protein>
    <submittedName>
        <fullName evidence="1">Uncharacterized protein</fullName>
    </submittedName>
</protein>
<sequence>MAWFHAANNALVSDVIDVALSRKERLSGVYSPYPVADLDLAKPIRRWNRNYILALKMMELEQRFPKPLERVLALLDWMRNEFIFGGPAALLASVYFGPNSSPKRRVFKGKNSSNREEAIAGVRNAAWDLTQLSEFIRRVNDDGPNGNIRYLFASLDKNLRLMAKLLFECGGNATSGLEMRKALSRWWPQSAAACIADAMFDHIQRIQSPEWKAKTSSDTDYINELIRKGEQHIRQM</sequence>
<name>J9RR26_BURCE</name>
<reference evidence="1" key="1">
    <citation type="journal article" date="2013" name="Mol. Biol. Evol.">
        <title>Inferring the Evolutionary History of IncP-1 Plasmids Despite Incongruence among Backbone Gene Trees.</title>
        <authorList>
            <person name="Sen D."/>
            <person name="Brown C.J."/>
            <person name="Top E.M."/>
            <person name="Sullivan J."/>
        </authorList>
    </citation>
    <scope>NUCLEOTIDE SEQUENCE</scope>
    <source>
        <plasmid evidence="1">pYS1</plasmid>
    </source>
</reference>
<keyword evidence="1" id="KW-0614">Plasmid</keyword>
<dbReference type="AlphaFoldDB" id="J9RR26"/>
<geneLocation type="plasmid" evidence="1">
    <name>pYS1</name>
</geneLocation>
<evidence type="ECO:0000313" key="1">
    <source>
        <dbReference type="EMBL" id="AFR44264.1"/>
    </source>
</evidence>
<organism evidence="1">
    <name type="scientific">Burkholderia cepacia</name>
    <name type="common">Pseudomonas cepacia</name>
    <dbReference type="NCBI Taxonomy" id="292"/>
    <lineage>
        <taxon>Bacteria</taxon>
        <taxon>Pseudomonadati</taxon>
        <taxon>Pseudomonadota</taxon>
        <taxon>Betaproteobacteria</taxon>
        <taxon>Burkholderiales</taxon>
        <taxon>Burkholderiaceae</taxon>
        <taxon>Burkholderia</taxon>
        <taxon>Burkholderia cepacia complex</taxon>
    </lineage>
</organism>
<proteinExistence type="predicted"/>
<dbReference type="EMBL" id="JX469832">
    <property type="protein sequence ID" value="AFR44264.1"/>
    <property type="molecule type" value="Genomic_DNA"/>
</dbReference>
<gene>
    <name evidence="1" type="ORF">pYS10072</name>
</gene>
<accession>J9RR26</accession>
<dbReference type="RefSeq" id="WP_015063417.1">
    <property type="nucleotide sequence ID" value="NC_019369.1"/>
</dbReference>